<evidence type="ECO:0000313" key="2">
    <source>
        <dbReference type="Proteomes" id="UP000001519"/>
    </source>
</evidence>
<proteinExistence type="predicted"/>
<dbReference type="InParanoid" id="A0A2I2YMR6"/>
<accession>A0A2I2YMR6</accession>
<dbReference type="AlphaFoldDB" id="A0A2I2YMR6"/>
<dbReference type="GeneTree" id="ENSGT00910000148006"/>
<protein>
    <submittedName>
        <fullName evidence="1">Uncharacterized protein</fullName>
    </submittedName>
</protein>
<dbReference type="Bgee" id="ENSGGOG00000039809">
    <property type="expression patterns" value="Expressed in cerebellum and 1 other cell type or tissue"/>
</dbReference>
<reference evidence="1" key="4">
    <citation type="submission" date="2025-09" db="UniProtKB">
        <authorList>
            <consortium name="Ensembl"/>
        </authorList>
    </citation>
    <scope>IDENTIFICATION</scope>
</reference>
<dbReference type="OMA" id="KTDQKRC"/>
<dbReference type="EMBL" id="CABD030054340">
    <property type="status" value="NOT_ANNOTATED_CDS"/>
    <property type="molecule type" value="Genomic_DNA"/>
</dbReference>
<reference evidence="2" key="1">
    <citation type="submission" date="2011-05" db="EMBL/GenBank/DDBJ databases">
        <title>Insights into the evolution of the great apes provided by the gorilla genome.</title>
        <authorList>
            <person name="Scally A."/>
        </authorList>
    </citation>
    <scope>NUCLEOTIDE SEQUENCE [LARGE SCALE GENOMIC DNA]</scope>
</reference>
<dbReference type="Proteomes" id="UP000001519">
    <property type="component" value="Chromosome 7"/>
</dbReference>
<name>A0A2I2YMR6_GORGO</name>
<evidence type="ECO:0000313" key="1">
    <source>
        <dbReference type="Ensembl" id="ENSGGOP00000036253.1"/>
    </source>
</evidence>
<sequence length="80" mass="9379">MLHEIVFTPFIYSFLTSDRTHLEIPFATSLPTYPYHPSFSKAGVSYLGDTQRSLFFKTDQKRCSKGHSLSHQHRFFKDLH</sequence>
<organism evidence="1 2">
    <name type="scientific">Gorilla gorilla gorilla</name>
    <name type="common">Western lowland gorilla</name>
    <dbReference type="NCBI Taxonomy" id="9595"/>
    <lineage>
        <taxon>Eukaryota</taxon>
        <taxon>Metazoa</taxon>
        <taxon>Chordata</taxon>
        <taxon>Craniata</taxon>
        <taxon>Vertebrata</taxon>
        <taxon>Euteleostomi</taxon>
        <taxon>Mammalia</taxon>
        <taxon>Eutheria</taxon>
        <taxon>Euarchontoglires</taxon>
        <taxon>Primates</taxon>
        <taxon>Haplorrhini</taxon>
        <taxon>Catarrhini</taxon>
        <taxon>Hominidae</taxon>
        <taxon>Gorilla</taxon>
    </lineage>
</organism>
<reference evidence="1 2" key="2">
    <citation type="journal article" date="2012" name="Nature">
        <title>Insights into hominid evolution from the gorilla genome sequence.</title>
        <authorList>
            <person name="Scally A."/>
            <person name="Dutheil J.Y."/>
            <person name="Hillier L.W."/>
            <person name="Jordan G.E."/>
            <person name="Goodhead I."/>
            <person name="Herrero J."/>
            <person name="Hobolth A."/>
            <person name="Lappalainen T."/>
            <person name="Mailund T."/>
            <person name="Marques-Bonet T."/>
            <person name="McCarthy S."/>
            <person name="Montgomery S.H."/>
            <person name="Schwalie P.C."/>
            <person name="Tang Y.A."/>
            <person name="Ward M.C."/>
            <person name="Xue Y."/>
            <person name="Yngvadottir B."/>
            <person name="Alkan C."/>
            <person name="Andersen L.N."/>
            <person name="Ayub Q."/>
            <person name="Ball E.V."/>
            <person name="Beal K."/>
            <person name="Bradley B.J."/>
            <person name="Chen Y."/>
            <person name="Clee C.M."/>
            <person name="Fitzgerald S."/>
            <person name="Graves T.A."/>
            <person name="Gu Y."/>
            <person name="Heath P."/>
            <person name="Heger A."/>
            <person name="Karakoc E."/>
            <person name="Kolb-Kokocinski A."/>
            <person name="Laird G.K."/>
            <person name="Lunter G."/>
            <person name="Meader S."/>
            <person name="Mort M."/>
            <person name="Mullikin J.C."/>
            <person name="Munch K."/>
            <person name="O'Connor T.D."/>
            <person name="Phillips A.D."/>
            <person name="Prado-Martinez J."/>
            <person name="Rogers A.S."/>
            <person name="Sajjadian S."/>
            <person name="Schmidt D."/>
            <person name="Shaw K."/>
            <person name="Simpson J.T."/>
            <person name="Stenson P.D."/>
            <person name="Turner D.J."/>
            <person name="Vigilant L."/>
            <person name="Vilella A.J."/>
            <person name="Whitener W."/>
            <person name="Zhu B."/>
            <person name="Cooper D.N."/>
            <person name="de Jong P."/>
            <person name="Dermitzakis E.T."/>
            <person name="Eichler E.E."/>
            <person name="Flicek P."/>
            <person name="Goldman N."/>
            <person name="Mundy N.I."/>
            <person name="Ning Z."/>
            <person name="Odom D.T."/>
            <person name="Ponting C.P."/>
            <person name="Quail M.A."/>
            <person name="Ryder O.A."/>
            <person name="Searle S.M."/>
            <person name="Warren W.C."/>
            <person name="Wilson R.K."/>
            <person name="Schierup M.H."/>
            <person name="Rogers J."/>
            <person name="Tyler-Smith C."/>
            <person name="Durbin R."/>
        </authorList>
    </citation>
    <scope>NUCLEOTIDE SEQUENCE [LARGE SCALE GENOMIC DNA]</scope>
</reference>
<dbReference type="Ensembl" id="ENSGGOT00000065747.1">
    <property type="protein sequence ID" value="ENSGGOP00000036253.1"/>
    <property type="gene ID" value="ENSGGOG00000039809.1"/>
</dbReference>
<keyword evidence="2" id="KW-1185">Reference proteome</keyword>
<reference evidence="1" key="3">
    <citation type="submission" date="2025-08" db="UniProtKB">
        <authorList>
            <consortium name="Ensembl"/>
        </authorList>
    </citation>
    <scope>IDENTIFICATION</scope>
</reference>